<keyword evidence="2" id="KW-0540">Nuclease</keyword>
<gene>
    <name evidence="2" type="ORF">J2I48_23590</name>
</gene>
<evidence type="ECO:0000313" key="3">
    <source>
        <dbReference type="Proteomes" id="UP000664795"/>
    </source>
</evidence>
<dbReference type="InterPro" id="IPR012296">
    <property type="entry name" value="Nuclease_put_TT1808"/>
</dbReference>
<dbReference type="SUPFAM" id="SSF52980">
    <property type="entry name" value="Restriction endonuclease-like"/>
    <property type="match status" value="1"/>
</dbReference>
<dbReference type="PANTHER" id="PTHR36558">
    <property type="entry name" value="GLR1098 PROTEIN"/>
    <property type="match status" value="1"/>
</dbReference>
<feature type="domain" description="Putative restriction endonuclease" evidence="1">
    <location>
        <begin position="11"/>
        <end position="170"/>
    </location>
</feature>
<keyword evidence="3" id="KW-1185">Reference proteome</keyword>
<proteinExistence type="predicted"/>
<organism evidence="2 3">
    <name type="scientific">Fibrella aquatilis</name>
    <dbReference type="NCBI Taxonomy" id="2817059"/>
    <lineage>
        <taxon>Bacteria</taxon>
        <taxon>Pseudomonadati</taxon>
        <taxon>Bacteroidota</taxon>
        <taxon>Cytophagia</taxon>
        <taxon>Cytophagales</taxon>
        <taxon>Spirosomataceae</taxon>
        <taxon>Fibrella</taxon>
    </lineage>
</organism>
<name>A0A939GC72_9BACT</name>
<dbReference type="GO" id="GO:0004519">
    <property type="term" value="F:endonuclease activity"/>
    <property type="evidence" value="ECO:0007669"/>
    <property type="project" value="UniProtKB-KW"/>
</dbReference>
<protein>
    <submittedName>
        <fullName evidence="2">Uma2 family endonuclease</fullName>
    </submittedName>
</protein>
<sequence length="190" mass="21911">MVAIPKKKYTFDEYLALERAEGIRYEFWNGDVVAMAGATKRHNVLVQNVTFSLRAFARRSGCQAFSENVRMRLPASEKYVYPDVIYTCEPDDLKDDQGIYITSPCLLIEVLSDSTGADDDHKKQLHYFKIPTLQYYLLVHQDAYKVEVYERAADFWAYRIYEGIDTQISLTNIDVTLSMTAVYEDIDVEG</sequence>
<keyword evidence="2" id="KW-0378">Hydrolase</keyword>
<dbReference type="InterPro" id="IPR011335">
    <property type="entry name" value="Restrct_endonuc-II-like"/>
</dbReference>
<dbReference type="Proteomes" id="UP000664795">
    <property type="component" value="Unassembled WGS sequence"/>
</dbReference>
<dbReference type="Gene3D" id="3.90.1570.10">
    <property type="entry name" value="tt1808, chain A"/>
    <property type="match status" value="1"/>
</dbReference>
<reference evidence="2 3" key="1">
    <citation type="submission" date="2021-03" db="EMBL/GenBank/DDBJ databases">
        <title>Fibrella sp. HMF5036 genome sequencing and assembly.</title>
        <authorList>
            <person name="Kang H."/>
            <person name="Kim H."/>
            <person name="Bae S."/>
            <person name="Joh K."/>
        </authorList>
    </citation>
    <scope>NUCLEOTIDE SEQUENCE [LARGE SCALE GENOMIC DNA]</scope>
    <source>
        <strain evidence="2 3">HMF5036</strain>
    </source>
</reference>
<dbReference type="EMBL" id="JAFMYU010000025">
    <property type="protein sequence ID" value="MBO0934011.1"/>
    <property type="molecule type" value="Genomic_DNA"/>
</dbReference>
<evidence type="ECO:0000259" key="1">
    <source>
        <dbReference type="Pfam" id="PF05685"/>
    </source>
</evidence>
<evidence type="ECO:0000313" key="2">
    <source>
        <dbReference type="EMBL" id="MBO0934011.1"/>
    </source>
</evidence>
<dbReference type="InterPro" id="IPR008538">
    <property type="entry name" value="Uma2"/>
</dbReference>
<dbReference type="RefSeq" id="WP_207337977.1">
    <property type="nucleotide sequence ID" value="NZ_JAFMYU010000025.1"/>
</dbReference>
<dbReference type="Pfam" id="PF05685">
    <property type="entry name" value="Uma2"/>
    <property type="match status" value="1"/>
</dbReference>
<dbReference type="PANTHER" id="PTHR36558:SF1">
    <property type="entry name" value="RESTRICTION ENDONUCLEASE DOMAIN-CONTAINING PROTEIN-RELATED"/>
    <property type="match status" value="1"/>
</dbReference>
<dbReference type="AlphaFoldDB" id="A0A939GC72"/>
<accession>A0A939GC72</accession>
<keyword evidence="2" id="KW-0255">Endonuclease</keyword>
<comment type="caution">
    <text evidence="2">The sequence shown here is derived from an EMBL/GenBank/DDBJ whole genome shotgun (WGS) entry which is preliminary data.</text>
</comment>
<dbReference type="CDD" id="cd06260">
    <property type="entry name" value="DUF820-like"/>
    <property type="match status" value="1"/>
</dbReference>